<dbReference type="GO" id="GO:1990077">
    <property type="term" value="C:primosome complex"/>
    <property type="evidence" value="ECO:0007669"/>
    <property type="project" value="UniProtKB-KW"/>
</dbReference>
<dbReference type="PANTHER" id="PTHR30153">
    <property type="entry name" value="REPLICATIVE DNA HELICASE DNAB"/>
    <property type="match status" value="1"/>
</dbReference>
<evidence type="ECO:0000256" key="1">
    <source>
        <dbReference type="ARBA" id="ARBA00008428"/>
    </source>
</evidence>
<dbReference type="GO" id="GO:0005829">
    <property type="term" value="C:cytosol"/>
    <property type="evidence" value="ECO:0007669"/>
    <property type="project" value="TreeGrafter"/>
</dbReference>
<dbReference type="FunFam" id="1.10.860.10:FF:000001">
    <property type="entry name" value="Replicative DNA helicase"/>
    <property type="match status" value="1"/>
</dbReference>
<evidence type="ECO:0000256" key="10">
    <source>
        <dbReference type="ARBA" id="ARBA00044932"/>
    </source>
</evidence>
<keyword evidence="15" id="KW-1185">Reference proteome</keyword>
<protein>
    <recommendedName>
        <fullName evidence="11">DNA 5'-3' helicase</fullName>
        <ecNumber evidence="11">5.6.2.3</ecNumber>
    </recommendedName>
</protein>
<evidence type="ECO:0000313" key="15">
    <source>
        <dbReference type="Proteomes" id="UP000184480"/>
    </source>
</evidence>
<dbReference type="Pfam" id="PF03796">
    <property type="entry name" value="DnaB_C"/>
    <property type="match status" value="1"/>
</dbReference>
<dbReference type="Pfam" id="PF00772">
    <property type="entry name" value="DnaB"/>
    <property type="match status" value="1"/>
</dbReference>
<comment type="similarity">
    <text evidence="1">Belongs to the helicase family. DnaB subfamily.</text>
</comment>
<dbReference type="InterPro" id="IPR007694">
    <property type="entry name" value="DNA_helicase_DnaB-like_C"/>
</dbReference>
<reference evidence="15" key="1">
    <citation type="submission" date="2016-11" db="EMBL/GenBank/DDBJ databases">
        <authorList>
            <person name="Varghese N."/>
            <person name="Submissions S."/>
        </authorList>
    </citation>
    <scope>NUCLEOTIDE SEQUENCE [LARGE SCALE GENOMIC DNA]</scope>
    <source>
        <strain evidence="15">DSM 27370</strain>
    </source>
</reference>
<evidence type="ECO:0000256" key="3">
    <source>
        <dbReference type="ARBA" id="ARBA00022705"/>
    </source>
</evidence>
<name>A0A1M5C605_9BACT</name>
<evidence type="ECO:0000256" key="2">
    <source>
        <dbReference type="ARBA" id="ARBA00022515"/>
    </source>
</evidence>
<dbReference type="PROSITE" id="PS51199">
    <property type="entry name" value="SF4_HELICASE"/>
    <property type="match status" value="1"/>
</dbReference>
<dbReference type="SUPFAM" id="SSF48024">
    <property type="entry name" value="N-terminal domain of DnaB helicase"/>
    <property type="match status" value="1"/>
</dbReference>
<accession>A0A1M5C605</accession>
<sequence length="494" mass="55869">MAKQQKKYNNRQDHPSSIELGKLQPQAVELEEAVLGALLIDSKAYLDIENILISEDFYVESNKTVYKAIMQLSMSHKPVDMLTVVEELRKSGDLDAIGGPVYIAQLTDKVASAAHIVFHSQIISQKARARNLIRITSEITAMAFDETQDVEETIEELEKSLTELVSSSSSCQSVPMGEVLTESMEKASKTQELREKGIMLSVTTGLNTLDEIFAGGWSSPDLIIIGARPSMGKTQHALAFAKAAAAADKDVLFVTIEMKRTQLVNRYLLEDDRINEKHLKSGQMSHEEWSAIDERVGQLWNLKMNIADSHNIRYLNNIKSEARRMYRKGKLKLMVIDYLGLIRTNLKFQSRQLEIGYITGELKNLAKELDIPIILLSQLNRPQKGMAVREPQLDDLRESGDIEQDADIVLFIHKPDYYNPDVQDSKGVPWKGRGKLIISKYREGARNQPVIFHHDKRYKKIWDNGVNQASADEYIPPVIAPNQDFLNESEDTPF</sequence>
<evidence type="ECO:0000256" key="11">
    <source>
        <dbReference type="ARBA" id="ARBA00044969"/>
    </source>
</evidence>
<dbReference type="InterPro" id="IPR036185">
    <property type="entry name" value="DNA_heli_DnaB-like_N_sf"/>
</dbReference>
<dbReference type="EC" id="5.6.2.3" evidence="11"/>
<feature type="domain" description="SF4 helicase" evidence="13">
    <location>
        <begin position="195"/>
        <end position="469"/>
    </location>
</feature>
<dbReference type="AlphaFoldDB" id="A0A1M5C605"/>
<dbReference type="GO" id="GO:0016787">
    <property type="term" value="F:hydrolase activity"/>
    <property type="evidence" value="ECO:0007669"/>
    <property type="project" value="UniProtKB-KW"/>
</dbReference>
<keyword evidence="6 14" id="KW-0347">Helicase</keyword>
<keyword evidence="3" id="KW-0235">DNA replication</keyword>
<dbReference type="GO" id="GO:0043139">
    <property type="term" value="F:5'-3' DNA helicase activity"/>
    <property type="evidence" value="ECO:0007669"/>
    <property type="project" value="UniProtKB-EC"/>
</dbReference>
<dbReference type="InterPro" id="IPR027417">
    <property type="entry name" value="P-loop_NTPase"/>
</dbReference>
<dbReference type="Gene3D" id="3.40.50.300">
    <property type="entry name" value="P-loop containing nucleotide triphosphate hydrolases"/>
    <property type="match status" value="1"/>
</dbReference>
<keyword evidence="7" id="KW-0067">ATP-binding</keyword>
<dbReference type="RefSeq" id="WP_062179325.1">
    <property type="nucleotide sequence ID" value="NZ_BBXL01000007.1"/>
</dbReference>
<dbReference type="EMBL" id="FQUC01000007">
    <property type="protein sequence ID" value="SHF50155.1"/>
    <property type="molecule type" value="Genomic_DNA"/>
</dbReference>
<evidence type="ECO:0000256" key="9">
    <source>
        <dbReference type="ARBA" id="ARBA00023235"/>
    </source>
</evidence>
<keyword evidence="2" id="KW-0639">Primosome</keyword>
<dbReference type="InterPro" id="IPR016136">
    <property type="entry name" value="DNA_helicase_N/primase_C"/>
</dbReference>
<keyword evidence="9" id="KW-0413">Isomerase</keyword>
<dbReference type="Proteomes" id="UP000184480">
    <property type="component" value="Unassembled WGS sequence"/>
</dbReference>
<evidence type="ECO:0000256" key="7">
    <source>
        <dbReference type="ARBA" id="ARBA00022840"/>
    </source>
</evidence>
<organism evidence="14 15">
    <name type="scientific">Dysgonomonas macrotermitis</name>
    <dbReference type="NCBI Taxonomy" id="1346286"/>
    <lineage>
        <taxon>Bacteria</taxon>
        <taxon>Pseudomonadati</taxon>
        <taxon>Bacteroidota</taxon>
        <taxon>Bacteroidia</taxon>
        <taxon>Bacteroidales</taxon>
        <taxon>Dysgonomonadaceae</taxon>
        <taxon>Dysgonomonas</taxon>
    </lineage>
</organism>
<evidence type="ECO:0000256" key="8">
    <source>
        <dbReference type="ARBA" id="ARBA00023125"/>
    </source>
</evidence>
<dbReference type="Gene3D" id="1.10.860.10">
    <property type="entry name" value="DNAb Helicase, Chain A"/>
    <property type="match status" value="1"/>
</dbReference>
<dbReference type="GO" id="GO:0003677">
    <property type="term" value="F:DNA binding"/>
    <property type="evidence" value="ECO:0007669"/>
    <property type="project" value="UniProtKB-KW"/>
</dbReference>
<gene>
    <name evidence="14" type="ORF">SAMN05444362_10743</name>
</gene>
<evidence type="ECO:0000256" key="5">
    <source>
        <dbReference type="ARBA" id="ARBA00022801"/>
    </source>
</evidence>
<dbReference type="OrthoDB" id="9773982at2"/>
<dbReference type="SUPFAM" id="SSF52540">
    <property type="entry name" value="P-loop containing nucleoside triphosphate hydrolases"/>
    <property type="match status" value="1"/>
</dbReference>
<comment type="catalytic activity">
    <reaction evidence="12">
        <text>ATP + H2O = ADP + phosphate + H(+)</text>
        <dbReference type="Rhea" id="RHEA:13065"/>
        <dbReference type="ChEBI" id="CHEBI:15377"/>
        <dbReference type="ChEBI" id="CHEBI:15378"/>
        <dbReference type="ChEBI" id="CHEBI:30616"/>
        <dbReference type="ChEBI" id="CHEBI:43474"/>
        <dbReference type="ChEBI" id="CHEBI:456216"/>
        <dbReference type="EC" id="5.6.2.3"/>
    </reaction>
</comment>
<dbReference type="GO" id="GO:0006269">
    <property type="term" value="P:DNA replication, synthesis of primer"/>
    <property type="evidence" value="ECO:0007669"/>
    <property type="project" value="UniProtKB-KW"/>
</dbReference>
<keyword evidence="5" id="KW-0378">Hydrolase</keyword>
<comment type="function">
    <text evidence="10">The main replicative DNA helicase, it participates in initiation and elongation during chromosome replication. Travels ahead of the DNA replisome, separating dsDNA into templates for DNA synthesis. A processive ATP-dependent 5'-3' DNA helicase it has DNA-dependent ATPase activity.</text>
</comment>
<dbReference type="GO" id="GO:0005524">
    <property type="term" value="F:ATP binding"/>
    <property type="evidence" value="ECO:0007669"/>
    <property type="project" value="UniProtKB-KW"/>
</dbReference>
<evidence type="ECO:0000256" key="6">
    <source>
        <dbReference type="ARBA" id="ARBA00022806"/>
    </source>
</evidence>
<evidence type="ECO:0000259" key="13">
    <source>
        <dbReference type="PROSITE" id="PS51199"/>
    </source>
</evidence>
<dbReference type="STRING" id="1346286.SAMN05444362_10743"/>
<evidence type="ECO:0000256" key="4">
    <source>
        <dbReference type="ARBA" id="ARBA00022741"/>
    </source>
</evidence>
<keyword evidence="8" id="KW-0238">DNA-binding</keyword>
<dbReference type="InterPro" id="IPR007693">
    <property type="entry name" value="DNA_helicase_DnaB-like_N"/>
</dbReference>
<dbReference type="PANTHER" id="PTHR30153:SF2">
    <property type="entry name" value="REPLICATIVE DNA HELICASE"/>
    <property type="match status" value="1"/>
</dbReference>
<evidence type="ECO:0000313" key="14">
    <source>
        <dbReference type="EMBL" id="SHF50155.1"/>
    </source>
</evidence>
<keyword evidence="4" id="KW-0547">Nucleotide-binding</keyword>
<proteinExistence type="inferred from homology"/>
<evidence type="ECO:0000256" key="12">
    <source>
        <dbReference type="ARBA" id="ARBA00048954"/>
    </source>
</evidence>